<organism evidence="1">
    <name type="scientific">Anthurium amnicola</name>
    <dbReference type="NCBI Taxonomy" id="1678845"/>
    <lineage>
        <taxon>Eukaryota</taxon>
        <taxon>Viridiplantae</taxon>
        <taxon>Streptophyta</taxon>
        <taxon>Embryophyta</taxon>
        <taxon>Tracheophyta</taxon>
        <taxon>Spermatophyta</taxon>
        <taxon>Magnoliopsida</taxon>
        <taxon>Liliopsida</taxon>
        <taxon>Araceae</taxon>
        <taxon>Pothoideae</taxon>
        <taxon>Potheae</taxon>
        <taxon>Anthurium</taxon>
    </lineage>
</organism>
<dbReference type="AlphaFoldDB" id="A0A1D1YZL2"/>
<dbReference type="EMBL" id="GDJX01007872">
    <property type="protein sequence ID" value="JAT60064.1"/>
    <property type="molecule type" value="Transcribed_RNA"/>
</dbReference>
<reference evidence="1" key="1">
    <citation type="submission" date="2015-07" db="EMBL/GenBank/DDBJ databases">
        <title>Transcriptome Assembly of Anthurium amnicola.</title>
        <authorList>
            <person name="Suzuki J."/>
        </authorList>
    </citation>
    <scope>NUCLEOTIDE SEQUENCE</scope>
</reference>
<evidence type="ECO:0000313" key="1">
    <source>
        <dbReference type="EMBL" id="JAT60064.1"/>
    </source>
</evidence>
<gene>
    <name evidence="1" type="primary">AMTN_3</name>
    <name evidence="1" type="ORF">g.78376</name>
</gene>
<proteinExistence type="predicted"/>
<sequence length="101" mass="11416">MRAPSILAQCLPGLLPHDKNSHGISTVPERDLHIPSPAVEILPSKNTHPYKYAGENVDLQGLNIFKVLNIHPSTLLSLQVDFFLILVFRKFIFPSRRCIFL</sequence>
<name>A0A1D1YZL2_9ARAE</name>
<protein>
    <submittedName>
        <fullName evidence="1">Amelotin</fullName>
    </submittedName>
</protein>
<accession>A0A1D1YZL2</accession>